<dbReference type="Proteomes" id="UP000192472">
    <property type="component" value="Unassembled WGS sequence"/>
</dbReference>
<gene>
    <name evidence="1" type="ORF">SAMN04488029_1073</name>
</gene>
<accession>A0A1W2G8G4</accession>
<dbReference type="Pfam" id="PF21845">
    <property type="entry name" value="DUF6904"/>
    <property type="match status" value="1"/>
</dbReference>
<dbReference type="OrthoDB" id="1122716at2"/>
<name>A0A1W2G8G4_REIFA</name>
<dbReference type="EMBL" id="FWYF01000001">
    <property type="protein sequence ID" value="SMD32722.1"/>
    <property type="molecule type" value="Genomic_DNA"/>
</dbReference>
<evidence type="ECO:0000313" key="1">
    <source>
        <dbReference type="EMBL" id="SMD32722.1"/>
    </source>
</evidence>
<sequence>MIYIIPTKKGIGVELWGTYGDLNIFHQILGKFWNDENASKNLGFENRDLLLSSFSYEIRKAKDSYRLKREENHLYPHEIAEYFGARFSWVHILFSMSAMKYNMQFYETNKLDIAMILQLDFWLEKAMNSYDDVGAKKLTPFINDVIHGSNEYIYQCMRTTNLEYFLLGGGKRAFRKLPELLRRGVYYTDEYDNYHNELEEDAKRLNCKASELDINDDHIDYEGIKW</sequence>
<dbReference type="AlphaFoldDB" id="A0A1W2G8G4"/>
<organism evidence="1 2">
    <name type="scientific">Reichenbachiella faecimaris</name>
    <dbReference type="NCBI Taxonomy" id="692418"/>
    <lineage>
        <taxon>Bacteria</taxon>
        <taxon>Pseudomonadati</taxon>
        <taxon>Bacteroidota</taxon>
        <taxon>Cytophagia</taxon>
        <taxon>Cytophagales</taxon>
        <taxon>Reichenbachiellaceae</taxon>
        <taxon>Reichenbachiella</taxon>
    </lineage>
</organism>
<dbReference type="InterPro" id="IPR054199">
    <property type="entry name" value="DUF6904"/>
</dbReference>
<reference evidence="1 2" key="1">
    <citation type="submission" date="2017-04" db="EMBL/GenBank/DDBJ databases">
        <authorList>
            <person name="Afonso C.L."/>
            <person name="Miller P.J."/>
            <person name="Scott M.A."/>
            <person name="Spackman E."/>
            <person name="Goraichik I."/>
            <person name="Dimitrov K.M."/>
            <person name="Suarez D.L."/>
            <person name="Swayne D.E."/>
        </authorList>
    </citation>
    <scope>NUCLEOTIDE SEQUENCE [LARGE SCALE GENOMIC DNA]</scope>
    <source>
        <strain evidence="1 2">DSM 26133</strain>
    </source>
</reference>
<keyword evidence="2" id="KW-1185">Reference proteome</keyword>
<protein>
    <submittedName>
        <fullName evidence="1">Uncharacterized protein</fullName>
    </submittedName>
</protein>
<evidence type="ECO:0000313" key="2">
    <source>
        <dbReference type="Proteomes" id="UP000192472"/>
    </source>
</evidence>
<dbReference type="RefSeq" id="WP_084371370.1">
    <property type="nucleotide sequence ID" value="NZ_FWYF01000001.1"/>
</dbReference>
<proteinExistence type="predicted"/>